<evidence type="ECO:0000313" key="3">
    <source>
        <dbReference type="Proteomes" id="UP000192578"/>
    </source>
</evidence>
<name>A0A1W0WFZ5_HYPEX</name>
<keyword evidence="3" id="KW-1185">Reference proteome</keyword>
<keyword evidence="1" id="KW-0472">Membrane</keyword>
<gene>
    <name evidence="2" type="ORF">BV898_11682</name>
</gene>
<keyword evidence="1" id="KW-1133">Transmembrane helix</keyword>
<evidence type="ECO:0000313" key="2">
    <source>
        <dbReference type="EMBL" id="OQV14107.1"/>
    </source>
</evidence>
<dbReference type="Proteomes" id="UP000192578">
    <property type="component" value="Unassembled WGS sequence"/>
</dbReference>
<accession>A0A1W0WFZ5</accession>
<feature type="transmembrane region" description="Helical" evidence="1">
    <location>
        <begin position="18"/>
        <end position="40"/>
    </location>
</feature>
<dbReference type="EMBL" id="MTYJ01000110">
    <property type="protein sequence ID" value="OQV14107.1"/>
    <property type="molecule type" value="Genomic_DNA"/>
</dbReference>
<dbReference type="AlphaFoldDB" id="A0A1W0WFZ5"/>
<reference evidence="3" key="1">
    <citation type="submission" date="2017-01" db="EMBL/GenBank/DDBJ databases">
        <title>Comparative genomics of anhydrobiosis in the tardigrade Hypsibius dujardini.</title>
        <authorList>
            <person name="Yoshida Y."/>
            <person name="Koutsovoulos G."/>
            <person name="Laetsch D."/>
            <person name="Stevens L."/>
            <person name="Kumar S."/>
            <person name="Horikawa D."/>
            <person name="Ishino K."/>
            <person name="Komine S."/>
            <person name="Tomita M."/>
            <person name="Blaxter M."/>
            <person name="Arakawa K."/>
        </authorList>
    </citation>
    <scope>NUCLEOTIDE SEQUENCE [LARGE SCALE GENOMIC DNA]</scope>
    <source>
        <strain evidence="3">Z151</strain>
    </source>
</reference>
<protein>
    <submittedName>
        <fullName evidence="2">Uncharacterized protein</fullName>
    </submittedName>
</protein>
<organism evidence="2 3">
    <name type="scientific">Hypsibius exemplaris</name>
    <name type="common">Freshwater tardigrade</name>
    <dbReference type="NCBI Taxonomy" id="2072580"/>
    <lineage>
        <taxon>Eukaryota</taxon>
        <taxon>Metazoa</taxon>
        <taxon>Ecdysozoa</taxon>
        <taxon>Tardigrada</taxon>
        <taxon>Eutardigrada</taxon>
        <taxon>Parachela</taxon>
        <taxon>Hypsibioidea</taxon>
        <taxon>Hypsibiidae</taxon>
        <taxon>Hypsibius</taxon>
    </lineage>
</organism>
<comment type="caution">
    <text evidence="2">The sequence shown here is derived from an EMBL/GenBank/DDBJ whole genome shotgun (WGS) entry which is preliminary data.</text>
</comment>
<proteinExistence type="predicted"/>
<evidence type="ECO:0000256" key="1">
    <source>
        <dbReference type="SAM" id="Phobius"/>
    </source>
</evidence>
<sequence length="104" mass="11824">MNLFCVAIPKKQIPSLKFLLSLGVFVVFAASLVFVGQTNFQMQPQQMMQQQMPQQMPQSNLFNTNGRAIAPIAYNNRPLTMGQRPTKERNPDLRNVYTRAVPLI</sequence>
<keyword evidence="1" id="KW-0812">Transmembrane</keyword>